<protein>
    <submittedName>
        <fullName evidence="3">Uncharacterized protein</fullName>
    </submittedName>
</protein>
<dbReference type="AlphaFoldDB" id="A0A5B9E4J9"/>
<evidence type="ECO:0000256" key="2">
    <source>
        <dbReference type="SAM" id="Phobius"/>
    </source>
</evidence>
<dbReference type="OrthoDB" id="104580at2"/>
<evidence type="ECO:0000313" key="3">
    <source>
        <dbReference type="EMBL" id="QEE27223.1"/>
    </source>
</evidence>
<dbReference type="RefSeq" id="WP_147646416.1">
    <property type="nucleotide sequence ID" value="NZ_CP042806.1"/>
</dbReference>
<evidence type="ECO:0000256" key="1">
    <source>
        <dbReference type="SAM" id="MobiDB-lite"/>
    </source>
</evidence>
<keyword evidence="2" id="KW-0472">Membrane</keyword>
<sequence>MNTQLLYREEEIPIFENESSLPEDDIRWRLAVRVAESPTFASAPLLAKFLLFVCERTIANRTEDLTERNIGIVVFKRRPDFKTSEDNIVRTYARQLRQRLDRYFEEHERDEPLRILVPRGRYCAVFEERIALPQLVTKNFPEQGEPEKSAPLMMNPPMADDAGDAPSRRRGVWAAALLLGLLLAGLAGARMWTLQRTAAAEAAGPVWKEIFQPSMETMIVSADSGLVVLEEFSGKPATLEEYSDGSYFTQFDRNGTEEQRKLQRLSRERYTGVPDVNAAVAMTALPEARKTHVLVRNARALHVEDMKGVNLILLGSAYSTPWVTLYEPQMNFRFRFDQTVYSSYFLNNRPQPGEPEIYRNGSTSPPYSTYAVIGFLPNIDGAGRVLAIEGLTTAGTEAAYGFLLHGEIGAFLKTVPRDANGLRPFEILLRTTSVSSSASTVEIVAKRVY</sequence>
<organism evidence="3 4">
    <name type="scientific">Terriglobus albidus</name>
    <dbReference type="NCBI Taxonomy" id="1592106"/>
    <lineage>
        <taxon>Bacteria</taxon>
        <taxon>Pseudomonadati</taxon>
        <taxon>Acidobacteriota</taxon>
        <taxon>Terriglobia</taxon>
        <taxon>Terriglobales</taxon>
        <taxon>Acidobacteriaceae</taxon>
        <taxon>Terriglobus</taxon>
    </lineage>
</organism>
<dbReference type="KEGG" id="talb:FTW19_03860"/>
<evidence type="ECO:0000313" key="4">
    <source>
        <dbReference type="Proteomes" id="UP000321820"/>
    </source>
</evidence>
<keyword evidence="4" id="KW-1185">Reference proteome</keyword>
<feature type="region of interest" description="Disordered" evidence="1">
    <location>
        <begin position="141"/>
        <end position="165"/>
    </location>
</feature>
<keyword evidence="2" id="KW-1133">Transmembrane helix</keyword>
<proteinExistence type="predicted"/>
<name>A0A5B9E4J9_9BACT</name>
<dbReference type="EMBL" id="CP042806">
    <property type="protein sequence ID" value="QEE27223.1"/>
    <property type="molecule type" value="Genomic_DNA"/>
</dbReference>
<feature type="transmembrane region" description="Helical" evidence="2">
    <location>
        <begin position="172"/>
        <end position="192"/>
    </location>
</feature>
<gene>
    <name evidence="3" type="ORF">FTW19_03860</name>
</gene>
<keyword evidence="2" id="KW-0812">Transmembrane</keyword>
<reference evidence="3 4" key="1">
    <citation type="submission" date="2019-08" db="EMBL/GenBank/DDBJ databases">
        <title>Complete genome sequence of Terriglobus albidus strain ORNL.</title>
        <authorList>
            <person name="Podar M."/>
        </authorList>
    </citation>
    <scope>NUCLEOTIDE SEQUENCE [LARGE SCALE GENOMIC DNA]</scope>
    <source>
        <strain evidence="3 4">ORNL</strain>
    </source>
</reference>
<accession>A0A5B9E4J9</accession>
<dbReference type="Proteomes" id="UP000321820">
    <property type="component" value="Chromosome"/>
</dbReference>